<dbReference type="EMBL" id="AMZH03010585">
    <property type="protein sequence ID" value="RRT54481.1"/>
    <property type="molecule type" value="Genomic_DNA"/>
</dbReference>
<proteinExistence type="predicted"/>
<reference evidence="2 3" key="1">
    <citation type="journal article" date="2014" name="Agronomy (Basel)">
        <title>A Draft Genome Sequence for Ensete ventricosum, the Drought-Tolerant Tree Against Hunger.</title>
        <authorList>
            <person name="Harrison J."/>
            <person name="Moore K.A."/>
            <person name="Paszkiewicz K."/>
            <person name="Jones T."/>
            <person name="Grant M."/>
            <person name="Ambacheew D."/>
            <person name="Muzemil S."/>
            <person name="Studholme D.J."/>
        </authorList>
    </citation>
    <scope>NUCLEOTIDE SEQUENCE [LARGE SCALE GENOMIC DNA]</scope>
</reference>
<protein>
    <submittedName>
        <fullName evidence="2">Uncharacterized protein</fullName>
    </submittedName>
</protein>
<evidence type="ECO:0000313" key="2">
    <source>
        <dbReference type="EMBL" id="RRT54481.1"/>
    </source>
</evidence>
<accession>A0A426YS26</accession>
<organism evidence="2 3">
    <name type="scientific">Ensete ventricosum</name>
    <name type="common">Abyssinian banana</name>
    <name type="synonym">Musa ensete</name>
    <dbReference type="NCBI Taxonomy" id="4639"/>
    <lineage>
        <taxon>Eukaryota</taxon>
        <taxon>Viridiplantae</taxon>
        <taxon>Streptophyta</taxon>
        <taxon>Embryophyta</taxon>
        <taxon>Tracheophyta</taxon>
        <taxon>Spermatophyta</taxon>
        <taxon>Magnoliopsida</taxon>
        <taxon>Liliopsida</taxon>
        <taxon>Zingiberales</taxon>
        <taxon>Musaceae</taxon>
        <taxon>Ensete</taxon>
    </lineage>
</organism>
<sequence>MAMGEGRDDRHLLLGSLSPALARLVHHYPSEVLLDLSSRHEVLKKAMEAKAIELSSHLAQARLRAEEVEQHLVELRKEANSQVDKLNLELVLALYRVEESEAWAEEAHDEAAIVEDMAAENIMKE</sequence>
<gene>
    <name evidence="2" type="ORF">B296_00004533</name>
</gene>
<feature type="coiled-coil region" evidence="1">
    <location>
        <begin position="58"/>
        <end position="85"/>
    </location>
</feature>
<name>A0A426YS26_ENSVE</name>
<keyword evidence="1" id="KW-0175">Coiled coil</keyword>
<evidence type="ECO:0000313" key="3">
    <source>
        <dbReference type="Proteomes" id="UP000287651"/>
    </source>
</evidence>
<dbReference type="AlphaFoldDB" id="A0A426YS26"/>
<comment type="caution">
    <text evidence="2">The sequence shown here is derived from an EMBL/GenBank/DDBJ whole genome shotgun (WGS) entry which is preliminary data.</text>
</comment>
<evidence type="ECO:0000256" key="1">
    <source>
        <dbReference type="SAM" id="Coils"/>
    </source>
</evidence>
<dbReference type="Proteomes" id="UP000287651">
    <property type="component" value="Unassembled WGS sequence"/>
</dbReference>